<evidence type="ECO:0000313" key="2">
    <source>
        <dbReference type="EMBL" id="MPC17438.1"/>
    </source>
</evidence>
<accession>A0A5B7D801</accession>
<evidence type="ECO:0000256" key="1">
    <source>
        <dbReference type="SAM" id="MobiDB-lite"/>
    </source>
</evidence>
<dbReference type="AlphaFoldDB" id="A0A5B7D801"/>
<gene>
    <name evidence="2" type="ORF">E2C01_010296</name>
</gene>
<keyword evidence="3" id="KW-1185">Reference proteome</keyword>
<feature type="region of interest" description="Disordered" evidence="1">
    <location>
        <begin position="43"/>
        <end position="87"/>
    </location>
</feature>
<organism evidence="2 3">
    <name type="scientific">Portunus trituberculatus</name>
    <name type="common">Swimming crab</name>
    <name type="synonym">Neptunus trituberculatus</name>
    <dbReference type="NCBI Taxonomy" id="210409"/>
    <lineage>
        <taxon>Eukaryota</taxon>
        <taxon>Metazoa</taxon>
        <taxon>Ecdysozoa</taxon>
        <taxon>Arthropoda</taxon>
        <taxon>Crustacea</taxon>
        <taxon>Multicrustacea</taxon>
        <taxon>Malacostraca</taxon>
        <taxon>Eumalacostraca</taxon>
        <taxon>Eucarida</taxon>
        <taxon>Decapoda</taxon>
        <taxon>Pleocyemata</taxon>
        <taxon>Brachyura</taxon>
        <taxon>Eubrachyura</taxon>
        <taxon>Portunoidea</taxon>
        <taxon>Portunidae</taxon>
        <taxon>Portuninae</taxon>
        <taxon>Portunus</taxon>
    </lineage>
</organism>
<proteinExistence type="predicted"/>
<dbReference type="EMBL" id="VSRR010000589">
    <property type="protein sequence ID" value="MPC17438.1"/>
    <property type="molecule type" value="Genomic_DNA"/>
</dbReference>
<sequence length="87" mass="10159">MKKRNKTKKNSIFWANLHMWDYHIYIENLSLYISSLSLHTKHSRMNHKPPHLIPLTAHDTASTPHHSHCTHRTQHLRALSGQSPHPG</sequence>
<evidence type="ECO:0000313" key="3">
    <source>
        <dbReference type="Proteomes" id="UP000324222"/>
    </source>
</evidence>
<dbReference type="Proteomes" id="UP000324222">
    <property type="component" value="Unassembled WGS sequence"/>
</dbReference>
<feature type="compositionally biased region" description="Basic residues" evidence="1">
    <location>
        <begin position="65"/>
        <end position="75"/>
    </location>
</feature>
<protein>
    <submittedName>
        <fullName evidence="2">Uncharacterized protein</fullName>
    </submittedName>
</protein>
<comment type="caution">
    <text evidence="2">The sequence shown here is derived from an EMBL/GenBank/DDBJ whole genome shotgun (WGS) entry which is preliminary data.</text>
</comment>
<reference evidence="2 3" key="1">
    <citation type="submission" date="2019-05" db="EMBL/GenBank/DDBJ databases">
        <title>Another draft genome of Portunus trituberculatus and its Hox gene families provides insights of decapod evolution.</title>
        <authorList>
            <person name="Jeong J.-H."/>
            <person name="Song I."/>
            <person name="Kim S."/>
            <person name="Choi T."/>
            <person name="Kim D."/>
            <person name="Ryu S."/>
            <person name="Kim W."/>
        </authorList>
    </citation>
    <scope>NUCLEOTIDE SEQUENCE [LARGE SCALE GENOMIC DNA]</scope>
    <source>
        <tissue evidence="2">Muscle</tissue>
    </source>
</reference>
<name>A0A5B7D801_PORTR</name>